<dbReference type="PROSITE" id="PS51910">
    <property type="entry name" value="GH18_2"/>
    <property type="match status" value="1"/>
</dbReference>
<dbReference type="SUPFAM" id="SSF54556">
    <property type="entry name" value="Chitinase insertion domain"/>
    <property type="match status" value="1"/>
</dbReference>
<gene>
    <name evidence="3" type="ORF">Ae201684_012454</name>
</gene>
<dbReference type="Gene3D" id="3.10.50.10">
    <property type="match status" value="1"/>
</dbReference>
<dbReference type="SUPFAM" id="SSF51445">
    <property type="entry name" value="(Trans)glycosidases"/>
    <property type="match status" value="1"/>
</dbReference>
<feature type="region of interest" description="Disordered" evidence="1">
    <location>
        <begin position="438"/>
        <end position="462"/>
    </location>
</feature>
<dbReference type="PANTHER" id="PTHR11177:SF317">
    <property type="entry name" value="CHITINASE 12-RELATED"/>
    <property type="match status" value="1"/>
</dbReference>
<protein>
    <recommendedName>
        <fullName evidence="2">GH18 domain-containing protein</fullName>
    </recommendedName>
</protein>
<dbReference type="SMART" id="SM00636">
    <property type="entry name" value="Glyco_18"/>
    <property type="match status" value="1"/>
</dbReference>
<dbReference type="InterPro" id="IPR001223">
    <property type="entry name" value="Glyco_hydro18_cat"/>
</dbReference>
<sequence>MLASTTAAAKLKSVVYYMEWAIYQRDFKIFDLDWSRITHVNYAFGRPRDDGTVDLFDTWAATDKRYLDHNDSWNDAGNNVYGTFGQGNKMKKQFRNTKFGLSIGGWTLSDKFSNIASTDAGRRTFAASAVNLMLDLGLDFIDIDWEYPVEGGNPSPPVPHRPNDIANYVALLQAIRDEFKKLPFQAQLSVASPVGPANYRHWDFAKICNLVDHINVMAYDMAGSWSAYTDHQANLYQDPNHPEGDVYSVDGAIQDYIKKGCSPDKIVMGMPLYGRSFENTDGLYSKFTPPSNRGSWVAGNGDGAGVWDYKALPLPGAVEYFDEKLVAAYSYDADQRMFVSYESPISLAAKLDYIKKQGLGGAMFWAGDADARAGSARSLIAQVYNTFGKNNMAFEENNLHYPTSKYDNIRSGDGANPEPNPRQPVVVPASWSRQPVVAPSVAPTPAQPVAPVSPPASQSGGSSDCNGNRNVCFWPGVNQVLPYGKKDCKLFPSFKWCS</sequence>
<dbReference type="Gene3D" id="3.20.20.80">
    <property type="entry name" value="Glycosidases"/>
    <property type="match status" value="1"/>
</dbReference>
<dbReference type="EMBL" id="VJMJ01000157">
    <property type="protein sequence ID" value="KAF0730056.1"/>
    <property type="molecule type" value="Genomic_DNA"/>
</dbReference>
<dbReference type="AlphaFoldDB" id="A0A6G0WRM1"/>
<feature type="region of interest" description="Disordered" evidence="1">
    <location>
        <begin position="404"/>
        <end position="426"/>
    </location>
</feature>
<dbReference type="Proteomes" id="UP000481153">
    <property type="component" value="Unassembled WGS sequence"/>
</dbReference>
<dbReference type="GO" id="GO:0006032">
    <property type="term" value="P:chitin catabolic process"/>
    <property type="evidence" value="ECO:0007669"/>
    <property type="project" value="TreeGrafter"/>
</dbReference>
<dbReference type="PANTHER" id="PTHR11177">
    <property type="entry name" value="CHITINASE"/>
    <property type="match status" value="1"/>
</dbReference>
<evidence type="ECO:0000313" key="3">
    <source>
        <dbReference type="EMBL" id="KAF0730056.1"/>
    </source>
</evidence>
<dbReference type="CDD" id="cd06548">
    <property type="entry name" value="GH18_chitinase"/>
    <property type="match status" value="1"/>
</dbReference>
<organism evidence="3 4">
    <name type="scientific">Aphanomyces euteiches</name>
    <dbReference type="NCBI Taxonomy" id="100861"/>
    <lineage>
        <taxon>Eukaryota</taxon>
        <taxon>Sar</taxon>
        <taxon>Stramenopiles</taxon>
        <taxon>Oomycota</taxon>
        <taxon>Saprolegniomycetes</taxon>
        <taxon>Saprolegniales</taxon>
        <taxon>Verrucalvaceae</taxon>
        <taxon>Aphanomyces</taxon>
    </lineage>
</organism>
<evidence type="ECO:0000259" key="2">
    <source>
        <dbReference type="PROSITE" id="PS51910"/>
    </source>
</evidence>
<dbReference type="InterPro" id="IPR017853">
    <property type="entry name" value="GH"/>
</dbReference>
<feature type="compositionally biased region" description="Pro residues" evidence="1">
    <location>
        <begin position="445"/>
        <end position="454"/>
    </location>
</feature>
<reference evidence="3 4" key="1">
    <citation type="submission" date="2019-07" db="EMBL/GenBank/DDBJ databases">
        <title>Genomics analysis of Aphanomyces spp. identifies a new class of oomycete effector associated with host adaptation.</title>
        <authorList>
            <person name="Gaulin E."/>
        </authorList>
    </citation>
    <scope>NUCLEOTIDE SEQUENCE [LARGE SCALE GENOMIC DNA]</scope>
    <source>
        <strain evidence="3 4">ATCC 201684</strain>
    </source>
</reference>
<comment type="caution">
    <text evidence="3">The sequence shown here is derived from an EMBL/GenBank/DDBJ whole genome shotgun (WGS) entry which is preliminary data.</text>
</comment>
<name>A0A6G0WRM1_9STRA</name>
<proteinExistence type="predicted"/>
<dbReference type="InterPro" id="IPR011583">
    <property type="entry name" value="Chitinase_II/V-like_cat"/>
</dbReference>
<dbReference type="VEuPathDB" id="FungiDB:AeMF1_003379"/>
<dbReference type="GO" id="GO:0005975">
    <property type="term" value="P:carbohydrate metabolic process"/>
    <property type="evidence" value="ECO:0007669"/>
    <property type="project" value="InterPro"/>
</dbReference>
<keyword evidence="4" id="KW-1185">Reference proteome</keyword>
<dbReference type="GO" id="GO:0005576">
    <property type="term" value="C:extracellular region"/>
    <property type="evidence" value="ECO:0007669"/>
    <property type="project" value="TreeGrafter"/>
</dbReference>
<dbReference type="GO" id="GO:0004568">
    <property type="term" value="F:chitinase activity"/>
    <property type="evidence" value="ECO:0007669"/>
    <property type="project" value="TreeGrafter"/>
</dbReference>
<evidence type="ECO:0000256" key="1">
    <source>
        <dbReference type="SAM" id="MobiDB-lite"/>
    </source>
</evidence>
<dbReference type="InterPro" id="IPR050314">
    <property type="entry name" value="Glycosyl_Hydrlase_18"/>
</dbReference>
<evidence type="ECO:0000313" key="4">
    <source>
        <dbReference type="Proteomes" id="UP000481153"/>
    </source>
</evidence>
<feature type="domain" description="GH18" evidence="2">
    <location>
        <begin position="11"/>
        <end position="390"/>
    </location>
</feature>
<accession>A0A6G0WRM1</accession>
<dbReference type="InterPro" id="IPR029070">
    <property type="entry name" value="Chitinase_insertion_sf"/>
</dbReference>
<dbReference type="Pfam" id="PF00704">
    <property type="entry name" value="Glyco_hydro_18"/>
    <property type="match status" value="1"/>
</dbReference>
<dbReference type="GO" id="GO:0008061">
    <property type="term" value="F:chitin binding"/>
    <property type="evidence" value="ECO:0007669"/>
    <property type="project" value="InterPro"/>
</dbReference>